<keyword evidence="2" id="KW-1185">Reference proteome</keyword>
<protein>
    <submittedName>
        <fullName evidence="1">Uncharacterized protein</fullName>
    </submittedName>
</protein>
<dbReference type="HOGENOM" id="CLU_2609325_0_0_1"/>
<evidence type="ECO:0000313" key="2">
    <source>
        <dbReference type="Proteomes" id="UP000008694"/>
    </source>
</evidence>
<organism evidence="2">
    <name type="scientific">Arabidopsis lyrata subsp. lyrata</name>
    <name type="common">Lyre-leaved rock-cress</name>
    <dbReference type="NCBI Taxonomy" id="81972"/>
    <lineage>
        <taxon>Eukaryota</taxon>
        <taxon>Viridiplantae</taxon>
        <taxon>Streptophyta</taxon>
        <taxon>Embryophyta</taxon>
        <taxon>Tracheophyta</taxon>
        <taxon>Spermatophyta</taxon>
        <taxon>Magnoliopsida</taxon>
        <taxon>eudicotyledons</taxon>
        <taxon>Gunneridae</taxon>
        <taxon>Pentapetalae</taxon>
        <taxon>rosids</taxon>
        <taxon>malvids</taxon>
        <taxon>Brassicales</taxon>
        <taxon>Brassicaceae</taxon>
        <taxon>Camelineae</taxon>
        <taxon>Arabidopsis</taxon>
    </lineage>
</organism>
<sequence>MPTETDERPRFLSDSLHLNSLRMTFAPYKDTYNGMWFSLDKEFIQSGKNGQIEENPAGYAKLYKMLRDLFLMEYGTVTI</sequence>
<evidence type="ECO:0000313" key="1">
    <source>
        <dbReference type="EMBL" id="EFH42561.1"/>
    </source>
</evidence>
<dbReference type="Proteomes" id="UP000008694">
    <property type="component" value="Unassembled WGS sequence"/>
</dbReference>
<dbReference type="Gramene" id="scaffold_802511.1">
    <property type="protein sequence ID" value="scaffold_802511.1"/>
    <property type="gene ID" value="scaffold_802511.1"/>
</dbReference>
<accession>D7MR51</accession>
<name>D7MR51_ARALL</name>
<reference evidence="2" key="1">
    <citation type="journal article" date="2011" name="Nat. Genet.">
        <title>The Arabidopsis lyrata genome sequence and the basis of rapid genome size change.</title>
        <authorList>
            <person name="Hu T.T."/>
            <person name="Pattyn P."/>
            <person name="Bakker E.G."/>
            <person name="Cao J."/>
            <person name="Cheng J.-F."/>
            <person name="Clark R.M."/>
            <person name="Fahlgren N."/>
            <person name="Fawcett J.A."/>
            <person name="Grimwood J."/>
            <person name="Gundlach H."/>
            <person name="Haberer G."/>
            <person name="Hollister J.D."/>
            <person name="Ossowski S."/>
            <person name="Ottilar R.P."/>
            <person name="Salamov A.A."/>
            <person name="Schneeberger K."/>
            <person name="Spannagl M."/>
            <person name="Wang X."/>
            <person name="Yang L."/>
            <person name="Nasrallah M.E."/>
            <person name="Bergelson J."/>
            <person name="Carrington J.C."/>
            <person name="Gaut B.S."/>
            <person name="Schmutz J."/>
            <person name="Mayer K.F.X."/>
            <person name="Van de Peer Y."/>
            <person name="Grigoriev I.V."/>
            <person name="Nordborg M."/>
            <person name="Weigel D."/>
            <person name="Guo Y.-L."/>
        </authorList>
    </citation>
    <scope>NUCLEOTIDE SEQUENCE [LARGE SCALE GENOMIC DNA]</scope>
    <source>
        <strain evidence="2">cv. MN47</strain>
    </source>
</reference>
<dbReference type="AlphaFoldDB" id="D7MR51"/>
<dbReference type="EMBL" id="GL348720">
    <property type="protein sequence ID" value="EFH42561.1"/>
    <property type="molecule type" value="Genomic_DNA"/>
</dbReference>
<proteinExistence type="predicted"/>
<gene>
    <name evidence="1" type="ORF">ARALYDRAFT_919111</name>
</gene>